<organism evidence="3 4">
    <name type="scientific">Ketogulonicigenium vulgare (strain WSH-001)</name>
    <dbReference type="NCBI Taxonomy" id="759362"/>
    <lineage>
        <taxon>Bacteria</taxon>
        <taxon>Pseudomonadati</taxon>
        <taxon>Pseudomonadota</taxon>
        <taxon>Alphaproteobacteria</taxon>
        <taxon>Rhodobacterales</taxon>
        <taxon>Roseobacteraceae</taxon>
        <taxon>Ketogulonicigenium</taxon>
    </lineage>
</organism>
<protein>
    <submittedName>
        <fullName evidence="3">Mannose-6-phosphate isomerase-like protein</fullName>
        <ecNumber evidence="3">5.3.1.8</ecNumber>
    </submittedName>
</protein>
<accession>F9Y878</accession>
<dbReference type="GO" id="GO:0004476">
    <property type="term" value="F:mannose-6-phosphate isomerase activity"/>
    <property type="evidence" value="ECO:0007669"/>
    <property type="project" value="UniProtKB-EC"/>
</dbReference>
<dbReference type="SUPFAM" id="SSF48208">
    <property type="entry name" value="Six-hairpin glycosidases"/>
    <property type="match status" value="1"/>
</dbReference>
<dbReference type="EMBL" id="CP002018">
    <property type="protein sequence ID" value="AEM42364.1"/>
    <property type="molecule type" value="Genomic_DNA"/>
</dbReference>
<dbReference type="InterPro" id="IPR008928">
    <property type="entry name" value="6-hairpin_glycosidase_sf"/>
</dbReference>
<evidence type="ECO:0000313" key="4">
    <source>
        <dbReference type="Proteomes" id="UP000000692"/>
    </source>
</evidence>
<gene>
    <name evidence="3" type="primary">pmi</name>
    <name evidence="3" type="ordered locus">KVU_2525</name>
</gene>
<dbReference type="InterPro" id="IPR010819">
    <property type="entry name" value="AGE/CE"/>
</dbReference>
<dbReference type="eggNOG" id="COG2942">
    <property type="taxonomic scope" value="Bacteria"/>
</dbReference>
<sequence>MTAFDFTHWLSARALPLWRARGFCPQGFGAIEHLDADGQPALDQPRRNRIHTRQAFVFAGAARDLHSDDLPRAQRLLGFARSLIGPGGWLPTTSDAAGQPAGDAHRLYDLAFYILANAELPAPVIPWDFLLDALARLKADRGWWDDRYHSLPRTQNAHMHLFEAAHAAHAATGDPAWAAVIDECRALFADVFFQSDGTIFEFFDADWQPLQTGQQVEPGHGMEWVYLAYSDPVLRDQVDLDLMFNTAAAAMTPDGFLPDSTLPPSATCRLWPQTELLRAALVQQYRGRALPAPLQPTAILDRFAARYLTAEGGWIDACDRAGVIVADHMPSSSFYHIFSAWRAFSALSVDAARLGSTDRQS</sequence>
<dbReference type="Gene3D" id="1.50.10.10">
    <property type="match status" value="1"/>
</dbReference>
<keyword evidence="4" id="KW-1185">Reference proteome</keyword>
<dbReference type="Proteomes" id="UP000000692">
    <property type="component" value="Chromosome"/>
</dbReference>
<reference evidence="3 4" key="1">
    <citation type="journal article" date="2011" name="J. Bacteriol.">
        <title>Complete genome sequence of the industrial strain Ketogulonicigenium vulgare WSH-001.</title>
        <authorList>
            <person name="Liu L."/>
            <person name="Li Y."/>
            <person name="Zhang J."/>
            <person name="Zhou Z."/>
            <person name="Liu J."/>
            <person name="Li X."/>
            <person name="Zhou J."/>
            <person name="Du G."/>
            <person name="Wang L."/>
            <person name="Chen J."/>
        </authorList>
    </citation>
    <scope>NUCLEOTIDE SEQUENCE [LARGE SCALE GENOMIC DNA]</scope>
    <source>
        <strain evidence="3 4">WSH-001</strain>
    </source>
</reference>
<evidence type="ECO:0000256" key="2">
    <source>
        <dbReference type="ARBA" id="ARBA00023235"/>
    </source>
</evidence>
<comment type="similarity">
    <text evidence="1">Belongs to the N-acylglucosamine 2-epimerase family.</text>
</comment>
<dbReference type="HOGENOM" id="CLU_046651_1_0_5"/>
<dbReference type="PANTHER" id="PTHR15108">
    <property type="entry name" value="N-ACYLGLUCOSAMINE-2-EPIMERASE"/>
    <property type="match status" value="1"/>
</dbReference>
<dbReference type="RefSeq" id="WP_013383166.1">
    <property type="nucleotide sequence ID" value="NC_017384.1"/>
</dbReference>
<dbReference type="InterPro" id="IPR012341">
    <property type="entry name" value="6hp_glycosidase-like_sf"/>
</dbReference>
<evidence type="ECO:0000256" key="1">
    <source>
        <dbReference type="ARBA" id="ARBA00008558"/>
    </source>
</evidence>
<dbReference type="Pfam" id="PF07221">
    <property type="entry name" value="GlcNAc_2-epim"/>
    <property type="match status" value="1"/>
</dbReference>
<keyword evidence="2 3" id="KW-0413">Isomerase</keyword>
<name>F9Y878_KETVW</name>
<dbReference type="KEGG" id="kvl:KVU_2525"/>
<proteinExistence type="inferred from homology"/>
<dbReference type="OrthoDB" id="9806359at2"/>
<dbReference type="EC" id="5.3.1.8" evidence="3"/>
<evidence type="ECO:0000313" key="3">
    <source>
        <dbReference type="EMBL" id="AEM42364.1"/>
    </source>
</evidence>
<dbReference type="GO" id="GO:0005975">
    <property type="term" value="P:carbohydrate metabolic process"/>
    <property type="evidence" value="ECO:0007669"/>
    <property type="project" value="InterPro"/>
</dbReference>
<dbReference type="AlphaFoldDB" id="F9Y878"/>